<keyword evidence="3" id="KW-1185">Reference proteome</keyword>
<reference evidence="2 3" key="1">
    <citation type="journal article" date="2015" name="Stand. Genomic Sci.">
        <title>Genomic Encyclopedia of Bacterial and Archaeal Type Strains, Phase III: the genomes of soil and plant-associated and newly described type strains.</title>
        <authorList>
            <person name="Whitman W.B."/>
            <person name="Woyke T."/>
            <person name="Klenk H.P."/>
            <person name="Zhou Y."/>
            <person name="Lilburn T.G."/>
            <person name="Beck B.J."/>
            <person name="De Vos P."/>
            <person name="Vandamme P."/>
            <person name="Eisen J.A."/>
            <person name="Garrity G."/>
            <person name="Hugenholtz P."/>
            <person name="Kyrpides N.C."/>
        </authorList>
    </citation>
    <scope>NUCLEOTIDE SEQUENCE [LARGE SCALE GENOMIC DNA]</scope>
    <source>
        <strain evidence="2 3">CGMCC 1.10821</strain>
    </source>
</reference>
<dbReference type="Pfam" id="PF20159">
    <property type="entry name" value="YidB"/>
    <property type="match status" value="1"/>
</dbReference>
<proteinExistence type="predicted"/>
<evidence type="ECO:0000313" key="2">
    <source>
        <dbReference type="EMBL" id="TWI02863.1"/>
    </source>
</evidence>
<evidence type="ECO:0000256" key="1">
    <source>
        <dbReference type="SAM" id="Phobius"/>
    </source>
</evidence>
<dbReference type="SUPFAM" id="SSF140804">
    <property type="entry name" value="YidB-like"/>
    <property type="match status" value="1"/>
</dbReference>
<feature type="transmembrane region" description="Helical" evidence="1">
    <location>
        <begin position="246"/>
        <end position="267"/>
    </location>
</feature>
<evidence type="ECO:0000313" key="3">
    <source>
        <dbReference type="Proteomes" id="UP000315167"/>
    </source>
</evidence>
<dbReference type="InterPro" id="IPR027405">
    <property type="entry name" value="YidB-like"/>
</dbReference>
<dbReference type="InterPro" id="IPR045372">
    <property type="entry name" value="YidB"/>
</dbReference>
<protein>
    <submittedName>
        <fullName evidence="2">Uncharacterized protein DUF937</fullName>
    </submittedName>
</protein>
<gene>
    <name evidence="2" type="ORF">IP90_01963</name>
</gene>
<comment type="caution">
    <text evidence="2">The sequence shown here is derived from an EMBL/GenBank/DDBJ whole genome shotgun (WGS) entry which is preliminary data.</text>
</comment>
<keyword evidence="1" id="KW-0472">Membrane</keyword>
<name>A0A562L5G4_9GAMM</name>
<dbReference type="Proteomes" id="UP000315167">
    <property type="component" value="Unassembled WGS sequence"/>
</dbReference>
<dbReference type="EMBL" id="VLKN01000004">
    <property type="protein sequence ID" value="TWI02863.1"/>
    <property type="molecule type" value="Genomic_DNA"/>
</dbReference>
<dbReference type="RefSeq" id="WP_158635315.1">
    <property type="nucleotide sequence ID" value="NZ_VLKN01000004.1"/>
</dbReference>
<dbReference type="Gene3D" id="1.10.10.690">
    <property type="entry name" value="YidB-like"/>
    <property type="match status" value="1"/>
</dbReference>
<organism evidence="2 3">
    <name type="scientific">Luteimonas cucumeris</name>
    <dbReference type="NCBI Taxonomy" id="985012"/>
    <lineage>
        <taxon>Bacteria</taxon>
        <taxon>Pseudomonadati</taxon>
        <taxon>Pseudomonadota</taxon>
        <taxon>Gammaproteobacteria</taxon>
        <taxon>Lysobacterales</taxon>
        <taxon>Lysobacteraceae</taxon>
        <taxon>Luteimonas</taxon>
    </lineage>
</organism>
<sequence length="287" mass="30836">MFDDLVRELSDRYGLGDRSRDLFGLLMGYIYNDRRGGFGGFAESFRQQGHGDLFASWLGGEPRRQRPLSISEVGMVFGQGLLSEWGNRIGASRATVATAIAGILPRLIGELTPGGRLPEAFGSVAAPIGERDDDGFDAPPVGDAGGITPRPVAREVAAGLRREAHAPMTGAADDNLAMRFQRPVEETPLPRHGGRVEPLSTPAPIDPHVAAIAAAVANAPPTEPGFASELGDFEFRRPMAARRRRGFGWLLWLLILLVLAAGGWFYWQQGQSLGGVQLPWSTTPAAN</sequence>
<keyword evidence="1" id="KW-0812">Transmembrane</keyword>
<keyword evidence="1" id="KW-1133">Transmembrane helix</keyword>
<dbReference type="OrthoDB" id="9782229at2"/>
<dbReference type="AlphaFoldDB" id="A0A562L5G4"/>
<accession>A0A562L5G4</accession>